<accession>A0A7J8BYB5</accession>
<keyword evidence="3" id="KW-1185">Reference proteome</keyword>
<dbReference type="InParanoid" id="A0A7J8BYB5"/>
<dbReference type="AlphaFoldDB" id="A0A7J8BYB5"/>
<dbReference type="EMBL" id="JACASF010000022">
    <property type="protein sequence ID" value="KAF6403588.1"/>
    <property type="molecule type" value="Genomic_DNA"/>
</dbReference>
<gene>
    <name evidence="2" type="ORF">HJG59_010006</name>
</gene>
<feature type="transmembrane region" description="Helical" evidence="1">
    <location>
        <begin position="116"/>
        <end position="134"/>
    </location>
</feature>
<proteinExistence type="predicted"/>
<sequence>MVYFAVKKNFVCSLILSLLFIFSFVPLCKNVLEKILLEKMLEMFLPMLCCRSFMLLSLTFKTLIHFKFILAYGVRWWSRFILFAWIWPVSHHHLLYRLSVLHCTFLPPLSKMIDHIDMGLFLISLFCSIVVFLCQYI</sequence>
<keyword evidence="1" id="KW-0812">Transmembrane</keyword>
<dbReference type="Proteomes" id="UP000550707">
    <property type="component" value="Unassembled WGS sequence"/>
</dbReference>
<evidence type="ECO:0000313" key="2">
    <source>
        <dbReference type="EMBL" id="KAF6403588.1"/>
    </source>
</evidence>
<evidence type="ECO:0000256" key="1">
    <source>
        <dbReference type="SAM" id="Phobius"/>
    </source>
</evidence>
<organism evidence="2 3">
    <name type="scientific">Molossus molossus</name>
    <name type="common">Pallas' mastiff bat</name>
    <name type="synonym">Vespertilio molossus</name>
    <dbReference type="NCBI Taxonomy" id="27622"/>
    <lineage>
        <taxon>Eukaryota</taxon>
        <taxon>Metazoa</taxon>
        <taxon>Chordata</taxon>
        <taxon>Craniata</taxon>
        <taxon>Vertebrata</taxon>
        <taxon>Euteleostomi</taxon>
        <taxon>Mammalia</taxon>
        <taxon>Eutheria</taxon>
        <taxon>Laurasiatheria</taxon>
        <taxon>Chiroptera</taxon>
        <taxon>Yangochiroptera</taxon>
        <taxon>Molossidae</taxon>
        <taxon>Molossus</taxon>
    </lineage>
</organism>
<evidence type="ECO:0000313" key="3">
    <source>
        <dbReference type="Proteomes" id="UP000550707"/>
    </source>
</evidence>
<keyword evidence="1" id="KW-0472">Membrane</keyword>
<comment type="caution">
    <text evidence="2">The sequence shown here is derived from an EMBL/GenBank/DDBJ whole genome shotgun (WGS) entry which is preliminary data.</text>
</comment>
<reference evidence="2 3" key="1">
    <citation type="journal article" date="2020" name="Nature">
        <title>Six reference-quality genomes reveal evolution of bat adaptations.</title>
        <authorList>
            <person name="Jebb D."/>
            <person name="Huang Z."/>
            <person name="Pippel M."/>
            <person name="Hughes G.M."/>
            <person name="Lavrichenko K."/>
            <person name="Devanna P."/>
            <person name="Winkler S."/>
            <person name="Jermiin L.S."/>
            <person name="Skirmuntt E.C."/>
            <person name="Katzourakis A."/>
            <person name="Burkitt-Gray L."/>
            <person name="Ray D.A."/>
            <person name="Sullivan K.A.M."/>
            <person name="Roscito J.G."/>
            <person name="Kirilenko B.M."/>
            <person name="Davalos L.M."/>
            <person name="Corthals A.P."/>
            <person name="Power M.L."/>
            <person name="Jones G."/>
            <person name="Ransome R.D."/>
            <person name="Dechmann D.K.N."/>
            <person name="Locatelli A.G."/>
            <person name="Puechmaille S.J."/>
            <person name="Fedrigo O."/>
            <person name="Jarvis E.D."/>
            <person name="Hiller M."/>
            <person name="Vernes S.C."/>
            <person name="Myers E.W."/>
            <person name="Teeling E.C."/>
        </authorList>
    </citation>
    <scope>NUCLEOTIDE SEQUENCE [LARGE SCALE GENOMIC DNA]</scope>
    <source>
        <strain evidence="2">MMolMol1</strain>
        <tissue evidence="2">Muscle</tissue>
    </source>
</reference>
<keyword evidence="1" id="KW-1133">Transmembrane helix</keyword>
<protein>
    <submittedName>
        <fullName evidence="2">Uncharacterized protein</fullName>
    </submittedName>
</protein>
<feature type="transmembrane region" description="Helical" evidence="1">
    <location>
        <begin position="44"/>
        <end position="64"/>
    </location>
</feature>
<name>A0A7J8BYB5_MOLMO</name>